<protein>
    <submittedName>
        <fullName evidence="2">Uncharacterized protein</fullName>
    </submittedName>
</protein>
<evidence type="ECO:0000313" key="2">
    <source>
        <dbReference type="EMBL" id="GBO35487.1"/>
    </source>
</evidence>
<organism evidence="2 3">
    <name type="scientific">Araneus ventricosus</name>
    <name type="common">Orbweaver spider</name>
    <name type="synonym">Epeira ventricosa</name>
    <dbReference type="NCBI Taxonomy" id="182803"/>
    <lineage>
        <taxon>Eukaryota</taxon>
        <taxon>Metazoa</taxon>
        <taxon>Ecdysozoa</taxon>
        <taxon>Arthropoda</taxon>
        <taxon>Chelicerata</taxon>
        <taxon>Arachnida</taxon>
        <taxon>Araneae</taxon>
        <taxon>Araneomorphae</taxon>
        <taxon>Entelegynae</taxon>
        <taxon>Araneoidea</taxon>
        <taxon>Araneidae</taxon>
        <taxon>Araneus</taxon>
    </lineage>
</organism>
<dbReference type="EMBL" id="BGPR01059471">
    <property type="protein sequence ID" value="GBO35487.1"/>
    <property type="molecule type" value="Genomic_DNA"/>
</dbReference>
<gene>
    <name evidence="2" type="ORF">AVEN_43433_1</name>
</gene>
<evidence type="ECO:0000313" key="3">
    <source>
        <dbReference type="Proteomes" id="UP000499080"/>
    </source>
</evidence>
<evidence type="ECO:0000256" key="1">
    <source>
        <dbReference type="SAM" id="MobiDB-lite"/>
    </source>
</evidence>
<accession>A0A4Y2WHL5</accession>
<comment type="caution">
    <text evidence="2">The sequence shown here is derived from an EMBL/GenBank/DDBJ whole genome shotgun (WGS) entry which is preliminary data.</text>
</comment>
<proteinExistence type="predicted"/>
<name>A0A4Y2WHL5_ARAVE</name>
<keyword evidence="3" id="KW-1185">Reference proteome</keyword>
<feature type="compositionally biased region" description="Basic residues" evidence="1">
    <location>
        <begin position="67"/>
        <end position="80"/>
    </location>
</feature>
<feature type="region of interest" description="Disordered" evidence="1">
    <location>
        <begin position="57"/>
        <end position="93"/>
    </location>
</feature>
<sequence length="101" mass="11342">METRAKTFDKNLITHVTKGRIEQMNTNNPIQHSLSFPADGILLFGPLTCRCPAQTEMAARPNEVSPHRRKNSSFVPRRRTAASGRDLSANSSDSHRFCNVF</sequence>
<dbReference type="Proteomes" id="UP000499080">
    <property type="component" value="Unassembled WGS sequence"/>
</dbReference>
<dbReference type="AlphaFoldDB" id="A0A4Y2WHL5"/>
<reference evidence="2 3" key="1">
    <citation type="journal article" date="2019" name="Sci. Rep.">
        <title>Orb-weaving spider Araneus ventricosus genome elucidates the spidroin gene catalogue.</title>
        <authorList>
            <person name="Kono N."/>
            <person name="Nakamura H."/>
            <person name="Ohtoshi R."/>
            <person name="Moran D.A.P."/>
            <person name="Shinohara A."/>
            <person name="Yoshida Y."/>
            <person name="Fujiwara M."/>
            <person name="Mori M."/>
            <person name="Tomita M."/>
            <person name="Arakawa K."/>
        </authorList>
    </citation>
    <scope>NUCLEOTIDE SEQUENCE [LARGE SCALE GENOMIC DNA]</scope>
</reference>